<protein>
    <recommendedName>
        <fullName evidence="2">Tyrosine-protein phosphatase domain-containing protein</fullName>
    </recommendedName>
</protein>
<feature type="non-terminal residue" evidence="3">
    <location>
        <position position="101"/>
    </location>
</feature>
<feature type="domain" description="Tyrosine-protein phosphatase" evidence="2">
    <location>
        <begin position="29"/>
        <end position="98"/>
    </location>
</feature>
<gene>
    <name evidence="3" type="ORF">MAR_018614</name>
</gene>
<evidence type="ECO:0000256" key="1">
    <source>
        <dbReference type="SAM" id="MobiDB-lite"/>
    </source>
</evidence>
<dbReference type="EMBL" id="CP111017">
    <property type="protein sequence ID" value="WAR08656.1"/>
    <property type="molecule type" value="Genomic_DNA"/>
</dbReference>
<dbReference type="InterPro" id="IPR029021">
    <property type="entry name" value="Prot-tyrosine_phosphatase-like"/>
</dbReference>
<sequence>LQLIEQSLTNEAEQVQEGPEYGNMETIISELDAYRPKLKKRGLSFTQQLDAILLPSFSGKNTFILCKSPCEEQLEEFWSLVEEQHVITVIMLTSTSSRAHQ</sequence>
<evidence type="ECO:0000313" key="3">
    <source>
        <dbReference type="EMBL" id="WAR08656.1"/>
    </source>
</evidence>
<dbReference type="SUPFAM" id="SSF52799">
    <property type="entry name" value="(Phosphotyrosine protein) phosphatases II"/>
    <property type="match status" value="1"/>
</dbReference>
<evidence type="ECO:0000313" key="4">
    <source>
        <dbReference type="Proteomes" id="UP001164746"/>
    </source>
</evidence>
<accession>A0ABY7EIN6</accession>
<name>A0ABY7EIN6_MYAAR</name>
<reference evidence="3" key="1">
    <citation type="submission" date="2022-11" db="EMBL/GenBank/DDBJ databases">
        <title>Centuries of genome instability and evolution in soft-shell clam transmissible cancer (bioRxiv).</title>
        <authorList>
            <person name="Hart S.F.M."/>
            <person name="Yonemitsu M.A."/>
            <person name="Giersch R.M."/>
            <person name="Beal B.F."/>
            <person name="Arriagada G."/>
            <person name="Davis B.W."/>
            <person name="Ostrander E.A."/>
            <person name="Goff S.P."/>
            <person name="Metzger M.J."/>
        </authorList>
    </citation>
    <scope>NUCLEOTIDE SEQUENCE</scope>
    <source>
        <strain evidence="3">MELC-2E11</strain>
        <tissue evidence="3">Siphon/mantle</tissue>
    </source>
</reference>
<dbReference type="Pfam" id="PF00102">
    <property type="entry name" value="Y_phosphatase"/>
    <property type="match status" value="1"/>
</dbReference>
<dbReference type="Gene3D" id="3.90.190.10">
    <property type="entry name" value="Protein tyrosine phosphatase superfamily"/>
    <property type="match status" value="1"/>
</dbReference>
<feature type="compositionally biased region" description="Polar residues" evidence="1">
    <location>
        <begin position="1"/>
        <end position="13"/>
    </location>
</feature>
<dbReference type="Proteomes" id="UP001164746">
    <property type="component" value="Chromosome 6"/>
</dbReference>
<keyword evidence="4" id="KW-1185">Reference proteome</keyword>
<feature type="region of interest" description="Disordered" evidence="1">
    <location>
        <begin position="1"/>
        <end position="21"/>
    </location>
</feature>
<feature type="non-terminal residue" evidence="3">
    <location>
        <position position="1"/>
    </location>
</feature>
<organism evidence="3 4">
    <name type="scientific">Mya arenaria</name>
    <name type="common">Soft-shell clam</name>
    <dbReference type="NCBI Taxonomy" id="6604"/>
    <lineage>
        <taxon>Eukaryota</taxon>
        <taxon>Metazoa</taxon>
        <taxon>Spiralia</taxon>
        <taxon>Lophotrochozoa</taxon>
        <taxon>Mollusca</taxon>
        <taxon>Bivalvia</taxon>
        <taxon>Autobranchia</taxon>
        <taxon>Heteroconchia</taxon>
        <taxon>Euheterodonta</taxon>
        <taxon>Imparidentia</taxon>
        <taxon>Neoheterodontei</taxon>
        <taxon>Myida</taxon>
        <taxon>Myoidea</taxon>
        <taxon>Myidae</taxon>
        <taxon>Mya</taxon>
    </lineage>
</organism>
<proteinExistence type="predicted"/>
<dbReference type="InterPro" id="IPR000242">
    <property type="entry name" value="PTP_cat"/>
</dbReference>
<evidence type="ECO:0000259" key="2">
    <source>
        <dbReference type="Pfam" id="PF00102"/>
    </source>
</evidence>